<protein>
    <submittedName>
        <fullName evidence="1">Uncharacterized protein</fullName>
    </submittedName>
</protein>
<evidence type="ECO:0000313" key="2">
    <source>
        <dbReference type="Proteomes" id="UP001171945"/>
    </source>
</evidence>
<proteinExistence type="predicted"/>
<organism evidence="1 2">
    <name type="scientific">Candidatus Marithioploca araucensis</name>
    <dbReference type="NCBI Taxonomy" id="70273"/>
    <lineage>
        <taxon>Bacteria</taxon>
        <taxon>Pseudomonadati</taxon>
        <taxon>Pseudomonadota</taxon>
        <taxon>Gammaproteobacteria</taxon>
        <taxon>Thiotrichales</taxon>
        <taxon>Thiotrichaceae</taxon>
        <taxon>Candidatus Marithioploca</taxon>
    </lineage>
</organism>
<reference evidence="1" key="1">
    <citation type="submission" date="2023-06" db="EMBL/GenBank/DDBJ databases">
        <title>Uncultivated large filamentous bacteria from sulfidic sediments reveal new species and different genomic features in energy metabolism and defense.</title>
        <authorList>
            <person name="Fonseca A."/>
        </authorList>
    </citation>
    <scope>NUCLEOTIDE SEQUENCE</scope>
    <source>
        <strain evidence="1">HSG4</strain>
    </source>
</reference>
<comment type="caution">
    <text evidence="1">The sequence shown here is derived from an EMBL/GenBank/DDBJ whole genome shotgun (WGS) entry which is preliminary data.</text>
</comment>
<dbReference type="EMBL" id="JAUCGM010000302">
    <property type="protein sequence ID" value="MDM8562819.1"/>
    <property type="molecule type" value="Genomic_DNA"/>
</dbReference>
<keyword evidence="2" id="KW-1185">Reference proteome</keyword>
<accession>A0ABT7VTD4</accession>
<evidence type="ECO:0000313" key="1">
    <source>
        <dbReference type="EMBL" id="MDM8562819.1"/>
    </source>
</evidence>
<feature type="non-terminal residue" evidence="1">
    <location>
        <position position="1"/>
    </location>
</feature>
<name>A0ABT7VTD4_9GAMM</name>
<gene>
    <name evidence="1" type="ORF">QUF54_05635</name>
</gene>
<sequence>PTVEEINNFKKGLKYLLKYQEQEEEALLQQAANYFAQVNYETLLVQERYIYLRETSKKKQGRGIYVLDLKADIDAGILVEIPMPLDEWGIMEAGYILFMQMQGNALAIGGSAINAKKNNTSNMLINQHSFFQTFHRELVRHNVLQVRATDSRKNQWALSQIEQRVKENQLSDLPSSLWIKGILPPGLELSKLEQLIGWYMIEWATPHFRNAQRDLTSTGFTELFLNEEDIFKLLFSQIKNPIIFFKKDRQNQAGQNQAGQNQGGQNIEGQNIEEQNIEGQNIEGYLQTWLNGKTQFAPKGSDLYKPPQLEELLFFDKELLTPLFKLIRNQYHTDHWSKTGLEGLQVLAKAANLIGYEIELYQDQQANYLILKEQSEDRRYWGTYVFRLGAGKNYLIQVPRPIYEINSFEYAVTLFARLQAKVLLIAGTHPLTNRDRSSDLVLYSNLRSIFNAVNQVTLREWGEDEQKDEPMLVIHIRTMARRHDGLLPEADLLLAFDKGMASEKNLCSLPKTNLLLTSKKGIAPEKNLCQLAKNFVHLLNEKHEKIEFVHGKAFTAGYEIGHLPQVLYLPATQNKEFAILWLSPSIRQFYRRQKEDNIQGMQFNALNIPTVKKTLYKYITSRQMGKTEQIAQTFREMLKRYIQKQDILILQDLLNYWPQYRLERFIDINSKQAFLLIFAEKEKISLIANLLPRHPDSRHQFSPIESQKTVARFIETRTAWLEFQ</sequence>
<dbReference type="Proteomes" id="UP001171945">
    <property type="component" value="Unassembled WGS sequence"/>
</dbReference>